<protein>
    <recommendedName>
        <fullName evidence="2">Chitin-binding type-2 domain-containing protein</fullName>
    </recommendedName>
</protein>
<dbReference type="SMART" id="SM00494">
    <property type="entry name" value="ChtBD2"/>
    <property type="match status" value="1"/>
</dbReference>
<evidence type="ECO:0000256" key="1">
    <source>
        <dbReference type="SAM" id="SignalP"/>
    </source>
</evidence>
<evidence type="ECO:0000313" key="4">
    <source>
        <dbReference type="Proteomes" id="UP000192578"/>
    </source>
</evidence>
<dbReference type="GO" id="GO:0008061">
    <property type="term" value="F:chitin binding"/>
    <property type="evidence" value="ECO:0007669"/>
    <property type="project" value="InterPro"/>
</dbReference>
<dbReference type="InterPro" id="IPR002557">
    <property type="entry name" value="Chitin-bd_dom"/>
</dbReference>
<comment type="caution">
    <text evidence="3">The sequence shown here is derived from an EMBL/GenBank/DDBJ whole genome shotgun (WGS) entry which is preliminary data.</text>
</comment>
<dbReference type="GO" id="GO:0005576">
    <property type="term" value="C:extracellular region"/>
    <property type="evidence" value="ECO:0007669"/>
    <property type="project" value="InterPro"/>
</dbReference>
<reference evidence="4" key="1">
    <citation type="submission" date="2017-01" db="EMBL/GenBank/DDBJ databases">
        <title>Comparative genomics of anhydrobiosis in the tardigrade Hypsibius dujardini.</title>
        <authorList>
            <person name="Yoshida Y."/>
            <person name="Koutsovoulos G."/>
            <person name="Laetsch D."/>
            <person name="Stevens L."/>
            <person name="Kumar S."/>
            <person name="Horikawa D."/>
            <person name="Ishino K."/>
            <person name="Komine S."/>
            <person name="Tomita M."/>
            <person name="Blaxter M."/>
            <person name="Arakawa K."/>
        </authorList>
    </citation>
    <scope>NUCLEOTIDE SEQUENCE [LARGE SCALE GENOMIC DNA]</scope>
    <source>
        <strain evidence="4">Z151</strain>
    </source>
</reference>
<dbReference type="InterPro" id="IPR052976">
    <property type="entry name" value="Scoloptoxin-like"/>
</dbReference>
<name>A0A1W0X587_HYPEX</name>
<feature type="chain" id="PRO_5012031771" description="Chitin-binding type-2 domain-containing protein" evidence="1">
    <location>
        <begin position="23"/>
        <end position="188"/>
    </location>
</feature>
<organism evidence="3 4">
    <name type="scientific">Hypsibius exemplaris</name>
    <name type="common">Freshwater tardigrade</name>
    <dbReference type="NCBI Taxonomy" id="2072580"/>
    <lineage>
        <taxon>Eukaryota</taxon>
        <taxon>Metazoa</taxon>
        <taxon>Ecdysozoa</taxon>
        <taxon>Tardigrada</taxon>
        <taxon>Eutardigrada</taxon>
        <taxon>Parachela</taxon>
        <taxon>Hypsibioidea</taxon>
        <taxon>Hypsibiidae</taxon>
        <taxon>Hypsibius</taxon>
    </lineage>
</organism>
<evidence type="ECO:0000259" key="2">
    <source>
        <dbReference type="PROSITE" id="PS50940"/>
    </source>
</evidence>
<dbReference type="EMBL" id="MTYJ01000016">
    <property type="protein sequence ID" value="OQV22689.1"/>
    <property type="molecule type" value="Genomic_DNA"/>
</dbReference>
<dbReference type="InterPro" id="IPR036508">
    <property type="entry name" value="Chitin-bd_dom_sf"/>
</dbReference>
<evidence type="ECO:0000313" key="3">
    <source>
        <dbReference type="EMBL" id="OQV22689.1"/>
    </source>
</evidence>
<dbReference type="AlphaFoldDB" id="A0A1W0X587"/>
<dbReference type="PANTHER" id="PTHR22933:SF31">
    <property type="entry name" value="FI18007P1"/>
    <property type="match status" value="1"/>
</dbReference>
<dbReference type="Proteomes" id="UP000192578">
    <property type="component" value="Unassembled WGS sequence"/>
</dbReference>
<dbReference type="PROSITE" id="PS50940">
    <property type="entry name" value="CHIT_BIND_II"/>
    <property type="match status" value="1"/>
</dbReference>
<feature type="signal peptide" evidence="1">
    <location>
        <begin position="1"/>
        <end position="22"/>
    </location>
</feature>
<gene>
    <name evidence="3" type="ORF">BV898_03518</name>
</gene>
<dbReference type="SUPFAM" id="SSF57625">
    <property type="entry name" value="Invertebrate chitin-binding proteins"/>
    <property type="match status" value="1"/>
</dbReference>
<feature type="domain" description="Chitin-binding type-2" evidence="2">
    <location>
        <begin position="102"/>
        <end position="161"/>
    </location>
</feature>
<keyword evidence="1" id="KW-0732">Signal</keyword>
<dbReference type="PANTHER" id="PTHR22933">
    <property type="entry name" value="FI18007P1-RELATED"/>
    <property type="match status" value="1"/>
</dbReference>
<accession>A0A1W0X587</accession>
<dbReference type="Pfam" id="PF01607">
    <property type="entry name" value="CBM_14"/>
    <property type="match status" value="1"/>
</dbReference>
<dbReference type="OrthoDB" id="10065127at2759"/>
<dbReference type="Gene3D" id="2.170.140.10">
    <property type="entry name" value="Chitin binding domain"/>
    <property type="match status" value="1"/>
</dbReference>
<proteinExistence type="predicted"/>
<keyword evidence="4" id="KW-1185">Reference proteome</keyword>
<sequence>MDICYGIFIGVAVLITLTESRSASPSDAQRLPILQQRNVKAQRQQGGKPAFWRAIIDEDVQSKFLPPKQNPKLAEALKILQGSKSVSSPIPVALASIPSPINFSCDLVHQAGFYADEDFNCQVIRRCNPEGGLISYLCGDQLLFNQITLVCDWYYNVDCTRSSQFSDYSNARLYHKHWPLFDHHVKHT</sequence>